<sequence length="96" mass="10377">VSITTEFHDPRAEPQAVAEPYELDVDLERPMTIGLVANGFPDSVRFLDHVEKSLAQVVPAASFVRYDKGDASSVVSGSMLEEIQAECQAVVAAYGH</sequence>
<dbReference type="Pfam" id="PF24696">
    <property type="entry name" value="UGSC"/>
    <property type="match status" value="1"/>
</dbReference>
<feature type="non-terminal residue" evidence="2">
    <location>
        <position position="1"/>
    </location>
</feature>
<protein>
    <recommendedName>
        <fullName evidence="1">UGSC-like domain-containing protein</fullName>
    </recommendedName>
</protein>
<evidence type="ECO:0000313" key="2">
    <source>
        <dbReference type="EMBL" id="SUZ72488.1"/>
    </source>
</evidence>
<dbReference type="EMBL" id="UINC01001150">
    <property type="protein sequence ID" value="SUZ72488.1"/>
    <property type="molecule type" value="Genomic_DNA"/>
</dbReference>
<gene>
    <name evidence="2" type="ORF">METZ01_LOCUS25342</name>
</gene>
<reference evidence="2" key="1">
    <citation type="submission" date="2018-05" db="EMBL/GenBank/DDBJ databases">
        <authorList>
            <person name="Lanie J.A."/>
            <person name="Ng W.-L."/>
            <person name="Kazmierczak K.M."/>
            <person name="Andrzejewski T.M."/>
            <person name="Davidsen T.M."/>
            <person name="Wayne K.J."/>
            <person name="Tettelin H."/>
            <person name="Glass J.I."/>
            <person name="Rusch D."/>
            <person name="Podicherti R."/>
            <person name="Tsui H.-C.T."/>
            <person name="Winkler M.E."/>
        </authorList>
    </citation>
    <scope>NUCLEOTIDE SEQUENCE</scope>
</reference>
<dbReference type="InterPro" id="IPR057767">
    <property type="entry name" value="UGSC-like_dom"/>
</dbReference>
<feature type="domain" description="UGSC-like" evidence="1">
    <location>
        <begin position="8"/>
        <end position="96"/>
    </location>
</feature>
<organism evidence="2">
    <name type="scientific">marine metagenome</name>
    <dbReference type="NCBI Taxonomy" id="408172"/>
    <lineage>
        <taxon>unclassified sequences</taxon>
        <taxon>metagenomes</taxon>
        <taxon>ecological metagenomes</taxon>
    </lineage>
</organism>
<name>A0A381Q0Q4_9ZZZZ</name>
<dbReference type="AlphaFoldDB" id="A0A381Q0Q4"/>
<accession>A0A381Q0Q4</accession>
<proteinExistence type="predicted"/>
<evidence type="ECO:0000259" key="1">
    <source>
        <dbReference type="Pfam" id="PF24696"/>
    </source>
</evidence>